<feature type="transmembrane region" description="Helical" evidence="5">
    <location>
        <begin position="165"/>
        <end position="186"/>
    </location>
</feature>
<evidence type="ECO:0000313" key="7">
    <source>
        <dbReference type="Proteomes" id="UP000249590"/>
    </source>
</evidence>
<feature type="transmembrane region" description="Helical" evidence="5">
    <location>
        <begin position="223"/>
        <end position="244"/>
    </location>
</feature>
<evidence type="ECO:0000256" key="2">
    <source>
        <dbReference type="ARBA" id="ARBA00022692"/>
    </source>
</evidence>
<feature type="transmembrane region" description="Helical" evidence="5">
    <location>
        <begin position="192"/>
        <end position="211"/>
    </location>
</feature>
<evidence type="ECO:0000256" key="5">
    <source>
        <dbReference type="SAM" id="Phobius"/>
    </source>
</evidence>
<sequence length="276" mass="29127">MTAMLLVGLKLSVAALILAIGLSSTWADLTYLWRRPWQLLRALFAMYVAIPVTAFFVLKALPLPRAVEVAILVLAVSAGAPLLPRKLMKVGHDSYMLSLVATSSIVAVVAVPLWLDVLKPVYGLSVELTALNVAGVIAGSFVGPLIVGMLVRWRFPETGARLGDRFLTIASIALALFALLLLVLHGRTLLELGWPSLVALVALTFAALGIGHLLGGPAENDRTALAIACATRHVGIAMVVASTVPGPRTAVLVTAYVLAAALVSFPYLKARTRTPA</sequence>
<comment type="caution">
    <text evidence="6">The sequence shown here is derived from an EMBL/GenBank/DDBJ whole genome shotgun (WGS) entry which is preliminary data.</text>
</comment>
<organism evidence="6 7">
    <name type="scientific">Acuticoccus sediminis</name>
    <dbReference type="NCBI Taxonomy" id="2184697"/>
    <lineage>
        <taxon>Bacteria</taxon>
        <taxon>Pseudomonadati</taxon>
        <taxon>Pseudomonadota</taxon>
        <taxon>Alphaproteobacteria</taxon>
        <taxon>Hyphomicrobiales</taxon>
        <taxon>Amorphaceae</taxon>
        <taxon>Acuticoccus</taxon>
    </lineage>
</organism>
<dbReference type="Proteomes" id="UP000249590">
    <property type="component" value="Unassembled WGS sequence"/>
</dbReference>
<dbReference type="Pfam" id="PF01758">
    <property type="entry name" value="SBF"/>
    <property type="match status" value="1"/>
</dbReference>
<feature type="transmembrane region" description="Helical" evidence="5">
    <location>
        <begin position="63"/>
        <end position="83"/>
    </location>
</feature>
<proteinExistence type="predicted"/>
<dbReference type="EMBL" id="QHHQ01000002">
    <property type="protein sequence ID" value="RAI01644.1"/>
    <property type="molecule type" value="Genomic_DNA"/>
</dbReference>
<feature type="transmembrane region" description="Helical" evidence="5">
    <location>
        <begin position="250"/>
        <end position="268"/>
    </location>
</feature>
<protein>
    <recommendedName>
        <fullName evidence="8">Na+-dependent transporter</fullName>
    </recommendedName>
</protein>
<dbReference type="InterPro" id="IPR004710">
    <property type="entry name" value="Bilac:Na_transpt"/>
</dbReference>
<name>A0A8B2NVU4_9HYPH</name>
<feature type="transmembrane region" description="Helical" evidence="5">
    <location>
        <begin position="39"/>
        <end position="57"/>
    </location>
</feature>
<dbReference type="AlphaFoldDB" id="A0A8B2NVU4"/>
<reference evidence="6 7" key="1">
    <citation type="submission" date="2018-05" db="EMBL/GenBank/DDBJ databases">
        <title>Acuticoccus sediminis sp. nov., isolated from deep-sea sediment of Indian Ocean.</title>
        <authorList>
            <person name="Liu X."/>
            <person name="Lai Q."/>
            <person name="Du Y."/>
            <person name="Sun F."/>
            <person name="Zhang X."/>
            <person name="Wang S."/>
            <person name="Shao Z."/>
        </authorList>
    </citation>
    <scope>NUCLEOTIDE SEQUENCE [LARGE SCALE GENOMIC DNA]</scope>
    <source>
        <strain evidence="6 7">PTG4-2</strain>
    </source>
</reference>
<accession>A0A8B2NVU4</accession>
<dbReference type="InterPro" id="IPR038770">
    <property type="entry name" value="Na+/solute_symporter_sf"/>
</dbReference>
<keyword evidence="2 5" id="KW-0812">Transmembrane</keyword>
<feature type="transmembrane region" description="Helical" evidence="5">
    <location>
        <begin position="130"/>
        <end position="153"/>
    </location>
</feature>
<dbReference type="Gene3D" id="1.20.1530.20">
    <property type="match status" value="1"/>
</dbReference>
<evidence type="ECO:0000256" key="3">
    <source>
        <dbReference type="ARBA" id="ARBA00022989"/>
    </source>
</evidence>
<keyword evidence="4 5" id="KW-0472">Membrane</keyword>
<keyword evidence="7" id="KW-1185">Reference proteome</keyword>
<dbReference type="PANTHER" id="PTHR10361">
    <property type="entry name" value="SODIUM-BILE ACID COTRANSPORTER"/>
    <property type="match status" value="1"/>
</dbReference>
<dbReference type="RefSeq" id="WP_111344643.1">
    <property type="nucleotide sequence ID" value="NZ_JAIWKD010000002.1"/>
</dbReference>
<keyword evidence="3 5" id="KW-1133">Transmembrane helix</keyword>
<evidence type="ECO:0000313" key="6">
    <source>
        <dbReference type="EMBL" id="RAI01644.1"/>
    </source>
</evidence>
<feature type="transmembrane region" description="Helical" evidence="5">
    <location>
        <begin position="6"/>
        <end position="27"/>
    </location>
</feature>
<evidence type="ECO:0000256" key="1">
    <source>
        <dbReference type="ARBA" id="ARBA00004141"/>
    </source>
</evidence>
<feature type="transmembrane region" description="Helical" evidence="5">
    <location>
        <begin position="95"/>
        <end position="115"/>
    </location>
</feature>
<evidence type="ECO:0000256" key="4">
    <source>
        <dbReference type="ARBA" id="ARBA00023136"/>
    </source>
</evidence>
<evidence type="ECO:0008006" key="8">
    <source>
        <dbReference type="Google" id="ProtNLM"/>
    </source>
</evidence>
<dbReference type="InterPro" id="IPR002657">
    <property type="entry name" value="BilAc:Na_symport/Acr3"/>
</dbReference>
<dbReference type="OrthoDB" id="581741at2"/>
<dbReference type="GO" id="GO:0016020">
    <property type="term" value="C:membrane"/>
    <property type="evidence" value="ECO:0007669"/>
    <property type="project" value="UniProtKB-SubCell"/>
</dbReference>
<dbReference type="PANTHER" id="PTHR10361:SF28">
    <property type="entry name" value="P3 PROTEIN-RELATED"/>
    <property type="match status" value="1"/>
</dbReference>
<comment type="subcellular location">
    <subcellularLocation>
        <location evidence="1">Membrane</location>
        <topology evidence="1">Multi-pass membrane protein</topology>
    </subcellularLocation>
</comment>
<gene>
    <name evidence="6" type="ORF">DLJ53_09520</name>
</gene>